<evidence type="ECO:0000313" key="2">
    <source>
        <dbReference type="EMBL" id="RKD95374.1"/>
    </source>
</evidence>
<keyword evidence="3" id="KW-1185">Reference proteome</keyword>
<proteinExistence type="predicted"/>
<organism evidence="2 3">
    <name type="scientific">Halopiger aswanensis</name>
    <dbReference type="NCBI Taxonomy" id="148449"/>
    <lineage>
        <taxon>Archaea</taxon>
        <taxon>Methanobacteriati</taxon>
        <taxon>Methanobacteriota</taxon>
        <taxon>Stenosarchaea group</taxon>
        <taxon>Halobacteria</taxon>
        <taxon>Halobacteriales</taxon>
        <taxon>Natrialbaceae</taxon>
        <taxon>Halopiger</taxon>
    </lineage>
</organism>
<gene>
    <name evidence="2" type="ORF">ATJ93_2226</name>
</gene>
<name>A0A3R7DDC4_9EURY</name>
<dbReference type="AlphaFoldDB" id="A0A3R7DDC4"/>
<evidence type="ECO:0000256" key="1">
    <source>
        <dbReference type="SAM" id="MobiDB-lite"/>
    </source>
</evidence>
<sequence>MPHDSPADPRDRRQHDPEGVQSEAWKQTLEDMEAIAEERRDDGWDVVTIMAAHTDTVSRDMGEEDTFGLFHVVPNNYAEKFTDAYDSDEYTEYLAYGTMIDGFMFVVTELIDPDDDRSILIASRYDMTFADGMVTSAEDEGVLYTHVRTIDGTILGTFEHEEYEPLISPPHANT</sequence>
<feature type="compositionally biased region" description="Basic and acidic residues" evidence="1">
    <location>
        <begin position="1"/>
        <end position="18"/>
    </location>
</feature>
<comment type="caution">
    <text evidence="2">The sequence shown here is derived from an EMBL/GenBank/DDBJ whole genome shotgun (WGS) entry which is preliminary data.</text>
</comment>
<dbReference type="EMBL" id="RAPO01000002">
    <property type="protein sequence ID" value="RKD95374.1"/>
    <property type="molecule type" value="Genomic_DNA"/>
</dbReference>
<feature type="region of interest" description="Disordered" evidence="1">
    <location>
        <begin position="1"/>
        <end position="26"/>
    </location>
</feature>
<evidence type="ECO:0000313" key="3">
    <source>
        <dbReference type="Proteomes" id="UP000283805"/>
    </source>
</evidence>
<accession>A0A3R7DDC4</accession>
<reference evidence="2 3" key="1">
    <citation type="submission" date="2018-09" db="EMBL/GenBank/DDBJ databases">
        <title>Genomic Encyclopedia of Archaeal and Bacterial Type Strains, Phase II (KMG-II): from individual species to whole genera.</title>
        <authorList>
            <person name="Goeker M."/>
        </authorList>
    </citation>
    <scope>NUCLEOTIDE SEQUENCE [LARGE SCALE GENOMIC DNA]</scope>
    <source>
        <strain evidence="2 3">DSM 13151</strain>
    </source>
</reference>
<dbReference type="OrthoDB" id="236506at2157"/>
<dbReference type="RefSeq" id="WP_120244652.1">
    <property type="nucleotide sequence ID" value="NZ_RAPO01000002.1"/>
</dbReference>
<dbReference type="InterPro" id="IPR055951">
    <property type="entry name" value="DUF7529"/>
</dbReference>
<dbReference type="Proteomes" id="UP000283805">
    <property type="component" value="Unassembled WGS sequence"/>
</dbReference>
<dbReference type="Pfam" id="PF24373">
    <property type="entry name" value="DUF7529"/>
    <property type="match status" value="1"/>
</dbReference>
<protein>
    <submittedName>
        <fullName evidence="2">Uncharacterized protein</fullName>
    </submittedName>
</protein>